<dbReference type="Proteomes" id="UP000578077">
    <property type="component" value="Unassembled WGS sequence"/>
</dbReference>
<dbReference type="RefSeq" id="WP_184634645.1">
    <property type="nucleotide sequence ID" value="NZ_BAABKT010000014.1"/>
</dbReference>
<evidence type="ECO:0000256" key="2">
    <source>
        <dbReference type="SAM" id="Phobius"/>
    </source>
</evidence>
<comment type="caution">
    <text evidence="3">The sequence shown here is derived from an EMBL/GenBank/DDBJ whole genome shotgun (WGS) entry which is preliminary data.</text>
</comment>
<keyword evidence="2" id="KW-1133">Transmembrane helix</keyword>
<feature type="transmembrane region" description="Helical" evidence="2">
    <location>
        <begin position="22"/>
        <end position="44"/>
    </location>
</feature>
<feature type="transmembrane region" description="Helical" evidence="2">
    <location>
        <begin position="50"/>
        <end position="74"/>
    </location>
</feature>
<feature type="transmembrane region" description="Helical" evidence="2">
    <location>
        <begin position="120"/>
        <end position="137"/>
    </location>
</feature>
<keyword evidence="4" id="KW-1185">Reference proteome</keyword>
<keyword evidence="2" id="KW-0472">Membrane</keyword>
<evidence type="ECO:0000313" key="4">
    <source>
        <dbReference type="Proteomes" id="UP000578077"/>
    </source>
</evidence>
<accession>A0A841E7I3</accession>
<organism evidence="3 4">
    <name type="scientific">Streptomonospora salina</name>
    <dbReference type="NCBI Taxonomy" id="104205"/>
    <lineage>
        <taxon>Bacteria</taxon>
        <taxon>Bacillati</taxon>
        <taxon>Actinomycetota</taxon>
        <taxon>Actinomycetes</taxon>
        <taxon>Streptosporangiales</taxon>
        <taxon>Nocardiopsidaceae</taxon>
        <taxon>Streptomonospora</taxon>
    </lineage>
</organism>
<dbReference type="AlphaFoldDB" id="A0A841E7I3"/>
<feature type="region of interest" description="Disordered" evidence="1">
    <location>
        <begin position="155"/>
        <end position="241"/>
    </location>
</feature>
<feature type="transmembrane region" description="Helical" evidence="2">
    <location>
        <begin position="86"/>
        <end position="108"/>
    </location>
</feature>
<gene>
    <name evidence="3" type="ORF">HNR25_002175</name>
</gene>
<feature type="compositionally biased region" description="Low complexity" evidence="1">
    <location>
        <begin position="155"/>
        <end position="172"/>
    </location>
</feature>
<reference evidence="3 4" key="1">
    <citation type="submission" date="2020-08" db="EMBL/GenBank/DDBJ databases">
        <title>Sequencing the genomes of 1000 actinobacteria strains.</title>
        <authorList>
            <person name="Klenk H.-P."/>
        </authorList>
    </citation>
    <scope>NUCLEOTIDE SEQUENCE [LARGE SCALE GENOMIC DNA]</scope>
    <source>
        <strain evidence="3 4">DSM 44593</strain>
    </source>
</reference>
<keyword evidence="2" id="KW-0812">Transmembrane</keyword>
<evidence type="ECO:0000313" key="3">
    <source>
        <dbReference type="EMBL" id="MBB5998424.1"/>
    </source>
</evidence>
<name>A0A841E7I3_9ACTN</name>
<dbReference type="EMBL" id="JACHLY010000001">
    <property type="protein sequence ID" value="MBB5998424.1"/>
    <property type="molecule type" value="Genomic_DNA"/>
</dbReference>
<feature type="compositionally biased region" description="Pro residues" evidence="1">
    <location>
        <begin position="173"/>
        <end position="193"/>
    </location>
</feature>
<protein>
    <recommendedName>
        <fullName evidence="5">DUF2637 domain-containing protein</fullName>
    </recommendedName>
</protein>
<feature type="compositionally biased region" description="Gly residues" evidence="1">
    <location>
        <begin position="206"/>
        <end position="216"/>
    </location>
</feature>
<evidence type="ECO:0008006" key="5">
    <source>
        <dbReference type="Google" id="ProtNLM"/>
    </source>
</evidence>
<evidence type="ECO:0000256" key="1">
    <source>
        <dbReference type="SAM" id="MobiDB-lite"/>
    </source>
</evidence>
<proteinExistence type="predicted"/>
<sequence>MPAATAHEDIARIRRAARRLDAALTAVAAGALAFSTVTVARLAIDHGVPAWIAWMLEPLVGIALWAALSSDAVLARYGRTSGWRAWLLRTFTGAATLVTNIWGSVFAAPRPGHLAWDPDPTGIVLHAIAPVLLILLAEAAPRYRAAFAAITATLASPNEPTTGPDTATTGAPGPSPRPAPAAPHGPDHGPSPRPYATAGTPAGPGDDQGGDGGARDGPGPAPATVRPRRGDRDAAARALVADEPDITGAELARRLGLKTRTGQRIRSRIGETTSAENT</sequence>